<evidence type="ECO:0000313" key="2">
    <source>
        <dbReference type="EMBL" id="GAB61815.1"/>
    </source>
</evidence>
<name>I3IJC0_9BACT</name>
<protein>
    <recommendedName>
        <fullName evidence="1">DUF8076 domain-containing protein</fullName>
    </recommendedName>
</protein>
<dbReference type="EMBL" id="BAFH01000003">
    <property type="protein sequence ID" value="GAB61815.1"/>
    <property type="molecule type" value="Genomic_DNA"/>
</dbReference>
<evidence type="ECO:0000313" key="3">
    <source>
        <dbReference type="Proteomes" id="UP000002985"/>
    </source>
</evidence>
<keyword evidence="3" id="KW-1185">Reference proteome</keyword>
<gene>
    <name evidence="2" type="ORF">KSU1_C0219</name>
</gene>
<proteinExistence type="predicted"/>
<evidence type="ECO:0000259" key="1">
    <source>
        <dbReference type="Pfam" id="PF26277"/>
    </source>
</evidence>
<organism evidence="2 3">
    <name type="scientific">Candidatus Jettenia caeni</name>
    <dbReference type="NCBI Taxonomy" id="247490"/>
    <lineage>
        <taxon>Bacteria</taxon>
        <taxon>Pseudomonadati</taxon>
        <taxon>Planctomycetota</taxon>
        <taxon>Candidatus Brocadiia</taxon>
        <taxon>Candidatus Brocadiales</taxon>
        <taxon>Candidatus Brocadiaceae</taxon>
        <taxon>Candidatus Jettenia</taxon>
    </lineage>
</organism>
<sequence length="142" mass="16286">MPGYEIVEHKYLKPYREDGIGPNEIKIGFLDFLREIKNYPDGISPRSSFLVYGIEEVLYMTKYEDRLPIAREIHKILQSAASTLTRKLIQVQIVCKGRLVRGESLWLEYRGENLPIDLIFGSTAINNVRGANIYTTSFNLSS</sequence>
<dbReference type="InterPro" id="IPR058389">
    <property type="entry name" value="DUF8076"/>
</dbReference>
<dbReference type="AlphaFoldDB" id="I3IJC0"/>
<accession>I3IJC0</accession>
<dbReference type="Pfam" id="PF26277">
    <property type="entry name" value="DUF8076"/>
    <property type="match status" value="1"/>
</dbReference>
<dbReference type="Proteomes" id="UP000002985">
    <property type="component" value="Unassembled WGS sequence"/>
</dbReference>
<reference evidence="2 3" key="1">
    <citation type="journal article" date="2012" name="FEBS Lett.">
        <title>Anammox organism KSU-1 expresses a NirK-type copper-containing nitrite reductase instead of a NirS-type with cytochrome cd1.</title>
        <authorList>
            <person name="Hira D."/>
            <person name="Toh H."/>
            <person name="Migita C.T."/>
            <person name="Okubo H."/>
            <person name="Nishiyama T."/>
            <person name="Hattori M."/>
            <person name="Furukawa K."/>
            <person name="Fujii T."/>
        </authorList>
    </citation>
    <scope>NUCLEOTIDE SEQUENCE [LARGE SCALE GENOMIC DNA]</scope>
</reference>
<comment type="caution">
    <text evidence="2">The sequence shown here is derived from an EMBL/GenBank/DDBJ whole genome shotgun (WGS) entry which is preliminary data.</text>
</comment>
<feature type="domain" description="DUF8076" evidence="1">
    <location>
        <begin position="3"/>
        <end position="124"/>
    </location>
</feature>
<dbReference type="STRING" id="247490.KSU1_C0219"/>